<sequence length="272" mass="31945">MSQAGHSVLIVLYQQKLSESQSYRDLCKQLTADDHLIIYDNSPQRMLDVKLTNMTYFHDVTNGGLAHAYNFAVRLCRERGDRWLTIFDQDTTIPIEFYQSLLKMLKKYSSATVVVPRIKLDNGKQLSPFYIEDSLFIHYPSKIKKTPAAINSGMTINIKDFDTNDTLFNESYPLDFLDFFFFKQIQVSGKRIVVLPVTLVQTLSLSDFRTMSQQRFENFQFSEAKFVNEFYPRYKRQYHQRIYLRLLKQFLKRVQWSKLKVMLQVIGGTTSS</sequence>
<gene>
    <name evidence="2" type="ORF">RF672_13630</name>
</gene>
<keyword evidence="2" id="KW-0808">Transferase</keyword>
<comment type="caution">
    <text evidence="2">The sequence shown here is derived from an EMBL/GenBank/DDBJ whole genome shotgun (WGS) entry which is preliminary data.</text>
</comment>
<dbReference type="InterPro" id="IPR001173">
    <property type="entry name" value="Glyco_trans_2-like"/>
</dbReference>
<dbReference type="EC" id="2.4.-.-" evidence="2"/>
<dbReference type="GO" id="GO:0016757">
    <property type="term" value="F:glycosyltransferase activity"/>
    <property type="evidence" value="ECO:0007669"/>
    <property type="project" value="UniProtKB-KW"/>
</dbReference>
<protein>
    <submittedName>
        <fullName evidence="2">Glycosyltransferase</fullName>
        <ecNumber evidence="2">2.4.-.-</ecNumber>
    </submittedName>
</protein>
<dbReference type="SUPFAM" id="SSF53448">
    <property type="entry name" value="Nucleotide-diphospho-sugar transferases"/>
    <property type="match status" value="1"/>
</dbReference>
<dbReference type="Gene3D" id="3.90.550.10">
    <property type="entry name" value="Spore Coat Polysaccharide Biosynthesis Protein SpsA, Chain A"/>
    <property type="match status" value="1"/>
</dbReference>
<dbReference type="Proteomes" id="UP001268544">
    <property type="component" value="Unassembled WGS sequence"/>
</dbReference>
<evidence type="ECO:0000259" key="1">
    <source>
        <dbReference type="Pfam" id="PF00535"/>
    </source>
</evidence>
<name>A0ABD5D1F6_LACPA</name>
<dbReference type="AlphaFoldDB" id="A0ABD5D1F6"/>
<keyword evidence="2" id="KW-0328">Glycosyltransferase</keyword>
<dbReference type="EMBL" id="JAVKVH010000001">
    <property type="protein sequence ID" value="MDR7625600.1"/>
    <property type="molecule type" value="Genomic_DNA"/>
</dbReference>
<evidence type="ECO:0000313" key="3">
    <source>
        <dbReference type="Proteomes" id="UP001268544"/>
    </source>
</evidence>
<evidence type="ECO:0000313" key="2">
    <source>
        <dbReference type="EMBL" id="MDR7625600.1"/>
    </source>
</evidence>
<organism evidence="2 3">
    <name type="scientific">Lacticaseibacillus paracasei</name>
    <name type="common">Lactobacillus paracasei</name>
    <dbReference type="NCBI Taxonomy" id="1597"/>
    <lineage>
        <taxon>Bacteria</taxon>
        <taxon>Bacillati</taxon>
        <taxon>Bacillota</taxon>
        <taxon>Bacilli</taxon>
        <taxon>Lactobacillales</taxon>
        <taxon>Lactobacillaceae</taxon>
        <taxon>Lacticaseibacillus</taxon>
    </lineage>
</organism>
<dbReference type="InterPro" id="IPR029044">
    <property type="entry name" value="Nucleotide-diphossugar_trans"/>
</dbReference>
<accession>A0ABD5D1F6</accession>
<proteinExistence type="predicted"/>
<reference evidence="3" key="1">
    <citation type="submission" date="2023-07" db="EMBL/GenBank/DDBJ databases">
        <title>Lacticaseibacillus paracasei KCKM 0992.</title>
        <authorList>
            <person name="Kim T.W."/>
        </authorList>
    </citation>
    <scope>NUCLEOTIDE SEQUENCE [LARGE SCALE GENOMIC DNA]</scope>
    <source>
        <strain evidence="3">KCKM 0992</strain>
    </source>
</reference>
<dbReference type="Pfam" id="PF00535">
    <property type="entry name" value="Glycos_transf_2"/>
    <property type="match status" value="1"/>
</dbReference>
<feature type="domain" description="Glycosyltransferase 2-like" evidence="1">
    <location>
        <begin position="7"/>
        <end position="122"/>
    </location>
</feature>
<dbReference type="RefSeq" id="WP_016380991.1">
    <property type="nucleotide sequence ID" value="NZ_CP045567.1"/>
</dbReference>